<dbReference type="PROSITE" id="PS51143">
    <property type="entry name" value="MT_A70"/>
    <property type="match status" value="1"/>
</dbReference>
<dbReference type="InterPro" id="IPR002052">
    <property type="entry name" value="DNA_methylase_N6_adenine_CS"/>
</dbReference>
<dbReference type="EMBL" id="LAZR01024732">
    <property type="protein sequence ID" value="KKL74181.1"/>
    <property type="molecule type" value="Genomic_DNA"/>
</dbReference>
<protein>
    <recommendedName>
        <fullName evidence="5">MT-A70 family protein</fullName>
    </recommendedName>
</protein>
<comment type="caution">
    <text evidence="4">The sequence shown here is derived from an EMBL/GenBank/DDBJ whole genome shotgun (WGS) entry which is preliminary data.</text>
</comment>
<dbReference type="InterPro" id="IPR007757">
    <property type="entry name" value="MT-A70-like"/>
</dbReference>
<sequence length="260" mass="29735">TAEDFIEECGYNKDTLKDYGSVYNRIKLSVRTDSLQFNHHRVVASLSEPKQRRYLKQAKNDNLSVAALRKVIRKVENPSVSIPAGKYRVIYADPPWYYAGDQHGKAAPQATVLETHYTPMELEDICAMPVIDFAADDAVLFLWATSPKIFEAHQVAQAWGFTYKAMFVWDKVKHNVGGYNSVRHELLLICTRGSCTPDSPKLIDSVQTIERSGEHSEKPERFREIIDTLYTEGPKIELFARKKVKGWKYHGKQLSQPKRS</sequence>
<dbReference type="PANTHER" id="PTHR12829:SF7">
    <property type="entry name" value="N6-ADENOSINE-METHYLTRANSFERASE CATALYTIC SUBUNIT"/>
    <property type="match status" value="1"/>
</dbReference>
<evidence type="ECO:0000256" key="2">
    <source>
        <dbReference type="ARBA" id="ARBA00022679"/>
    </source>
</evidence>
<dbReference type="GO" id="GO:0003676">
    <property type="term" value="F:nucleic acid binding"/>
    <property type="evidence" value="ECO:0007669"/>
    <property type="project" value="InterPro"/>
</dbReference>
<accession>A0A0F9F6Q7</accession>
<dbReference type="GO" id="GO:0001734">
    <property type="term" value="F:mRNA m(6)A methyltransferase activity"/>
    <property type="evidence" value="ECO:0007669"/>
    <property type="project" value="UniProtKB-ARBA"/>
</dbReference>
<keyword evidence="2" id="KW-0808">Transferase</keyword>
<dbReference type="PROSITE" id="PS00092">
    <property type="entry name" value="N6_MTASE"/>
    <property type="match status" value="1"/>
</dbReference>
<dbReference type="InterPro" id="IPR029063">
    <property type="entry name" value="SAM-dependent_MTases_sf"/>
</dbReference>
<reference evidence="4" key="1">
    <citation type="journal article" date="2015" name="Nature">
        <title>Complex archaea that bridge the gap between prokaryotes and eukaryotes.</title>
        <authorList>
            <person name="Spang A."/>
            <person name="Saw J.H."/>
            <person name="Jorgensen S.L."/>
            <person name="Zaremba-Niedzwiedzka K."/>
            <person name="Martijn J."/>
            <person name="Lind A.E."/>
            <person name="van Eijk R."/>
            <person name="Schleper C."/>
            <person name="Guy L."/>
            <person name="Ettema T.J."/>
        </authorList>
    </citation>
    <scope>NUCLEOTIDE SEQUENCE</scope>
</reference>
<evidence type="ECO:0000313" key="4">
    <source>
        <dbReference type="EMBL" id="KKL74181.1"/>
    </source>
</evidence>
<name>A0A0F9F6Q7_9ZZZZ</name>
<dbReference type="AlphaFoldDB" id="A0A0F9F6Q7"/>
<evidence type="ECO:0000256" key="3">
    <source>
        <dbReference type="ARBA" id="ARBA00022691"/>
    </source>
</evidence>
<feature type="non-terminal residue" evidence="4">
    <location>
        <position position="1"/>
    </location>
</feature>
<evidence type="ECO:0000256" key="1">
    <source>
        <dbReference type="ARBA" id="ARBA00022603"/>
    </source>
</evidence>
<dbReference type="Gene3D" id="3.40.50.150">
    <property type="entry name" value="Vaccinia Virus protein VP39"/>
    <property type="match status" value="1"/>
</dbReference>
<keyword evidence="3" id="KW-0949">S-adenosyl-L-methionine</keyword>
<gene>
    <name evidence="4" type="ORF">LCGC14_2067430</name>
</gene>
<organism evidence="4">
    <name type="scientific">marine sediment metagenome</name>
    <dbReference type="NCBI Taxonomy" id="412755"/>
    <lineage>
        <taxon>unclassified sequences</taxon>
        <taxon>metagenomes</taxon>
        <taxon>ecological metagenomes</taxon>
    </lineage>
</organism>
<proteinExistence type="predicted"/>
<dbReference type="PANTHER" id="PTHR12829">
    <property type="entry name" value="N6-ADENOSINE-METHYLTRANSFERASE"/>
    <property type="match status" value="1"/>
</dbReference>
<dbReference type="Pfam" id="PF05063">
    <property type="entry name" value="MT-A70"/>
    <property type="match status" value="1"/>
</dbReference>
<dbReference type="SUPFAM" id="SSF53335">
    <property type="entry name" value="S-adenosyl-L-methionine-dependent methyltransferases"/>
    <property type="match status" value="1"/>
</dbReference>
<evidence type="ECO:0008006" key="5">
    <source>
        <dbReference type="Google" id="ProtNLM"/>
    </source>
</evidence>
<keyword evidence="1" id="KW-0489">Methyltransferase</keyword>
<dbReference type="GO" id="GO:0032259">
    <property type="term" value="P:methylation"/>
    <property type="evidence" value="ECO:0007669"/>
    <property type="project" value="UniProtKB-KW"/>
</dbReference>